<name>A0A918W2N6_9ACTN</name>
<gene>
    <name evidence="2" type="ORF">GCM10010305_04570</name>
</gene>
<evidence type="ECO:0000256" key="1">
    <source>
        <dbReference type="SAM" id="MobiDB-lite"/>
    </source>
</evidence>
<comment type="caution">
    <text evidence="2">The sequence shown here is derived from an EMBL/GenBank/DDBJ whole genome shotgun (WGS) entry which is preliminary data.</text>
</comment>
<organism evidence="2 3">
    <name type="scientific">Streptomyces termitum</name>
    <dbReference type="NCBI Taxonomy" id="67368"/>
    <lineage>
        <taxon>Bacteria</taxon>
        <taxon>Bacillati</taxon>
        <taxon>Actinomycetota</taxon>
        <taxon>Actinomycetes</taxon>
        <taxon>Kitasatosporales</taxon>
        <taxon>Streptomycetaceae</taxon>
        <taxon>Streptomyces</taxon>
    </lineage>
</organism>
<feature type="compositionally biased region" description="Polar residues" evidence="1">
    <location>
        <begin position="31"/>
        <end position="45"/>
    </location>
</feature>
<reference evidence="2" key="1">
    <citation type="journal article" date="2014" name="Int. J. Syst. Evol. Microbiol.">
        <title>Complete genome sequence of Corynebacterium casei LMG S-19264T (=DSM 44701T), isolated from a smear-ripened cheese.</title>
        <authorList>
            <consortium name="US DOE Joint Genome Institute (JGI-PGF)"/>
            <person name="Walter F."/>
            <person name="Albersmeier A."/>
            <person name="Kalinowski J."/>
            <person name="Ruckert C."/>
        </authorList>
    </citation>
    <scope>NUCLEOTIDE SEQUENCE</scope>
    <source>
        <strain evidence="2">JCM 4518</strain>
    </source>
</reference>
<dbReference type="EMBL" id="BMUL01000001">
    <property type="protein sequence ID" value="GHA65825.1"/>
    <property type="molecule type" value="Genomic_DNA"/>
</dbReference>
<sequence>MDHTLFAQKLAQQFEYVVPPLLTPRRRHTHGQATGRQASMTQQAEASPHIPLQDRLRQLLEGPAGRDRRALLGTLCAEVSRRETLAYAAGWNDALATARPAPRRDAGA</sequence>
<dbReference type="AlphaFoldDB" id="A0A918W2N6"/>
<protein>
    <submittedName>
        <fullName evidence="2">Uncharacterized protein</fullName>
    </submittedName>
</protein>
<evidence type="ECO:0000313" key="3">
    <source>
        <dbReference type="Proteomes" id="UP000644020"/>
    </source>
</evidence>
<dbReference type="Proteomes" id="UP000644020">
    <property type="component" value="Unassembled WGS sequence"/>
</dbReference>
<proteinExistence type="predicted"/>
<accession>A0A918W2N6</accession>
<feature type="region of interest" description="Disordered" evidence="1">
    <location>
        <begin position="21"/>
        <end position="51"/>
    </location>
</feature>
<evidence type="ECO:0000313" key="2">
    <source>
        <dbReference type="EMBL" id="GHA65825.1"/>
    </source>
</evidence>
<reference evidence="2" key="2">
    <citation type="submission" date="2020-09" db="EMBL/GenBank/DDBJ databases">
        <authorList>
            <person name="Sun Q."/>
            <person name="Ohkuma M."/>
        </authorList>
    </citation>
    <scope>NUCLEOTIDE SEQUENCE</scope>
    <source>
        <strain evidence="2">JCM 4518</strain>
    </source>
</reference>
<keyword evidence="3" id="KW-1185">Reference proteome</keyword>